<dbReference type="GeneID" id="21011915"/>
<keyword evidence="3" id="KW-1185">Reference proteome</keyword>
<feature type="region of interest" description="Disordered" evidence="1">
    <location>
        <begin position="34"/>
        <end position="107"/>
    </location>
</feature>
<sequence length="297" mass="33597">MSFDAFEFPSDIAKVAIGTAIKADIMEEENDVEYTTDAAEAKTKQDIQIPESEGGWTWENPVESGSKGKEKKTLTYSSDEESGNETDDKEDSKDQTEITESGDTFGPLEYPKMVELTYPSKSFRNKDPGKLFEWAITSLFDQLGVRKLHFKTDRKKGTCQIMFDGINSLKFGRALEPEQLAFTKKPETPPPHSSPKKPSAPRLVEVIEAQKETRTVFKEGPSPQKMQFLLELKKGIRVRDIEGDMVCVRLRDLAISEEEVLGTEFSGDMDPVTWLSELKDQFPHLKRILAMVDFEEP</sequence>
<protein>
    <submittedName>
        <fullName evidence="2">P</fullName>
    </submittedName>
</protein>
<evidence type="ECO:0000256" key="1">
    <source>
        <dbReference type="SAM" id="MobiDB-lite"/>
    </source>
</evidence>
<feature type="compositionally biased region" description="Acidic residues" evidence="1">
    <location>
        <begin position="78"/>
        <end position="89"/>
    </location>
</feature>
<reference evidence="2 3" key="1">
    <citation type="journal article" date="2013" name="Virology">
        <title>Niakha virus: A novel member of the family Rhabdoviridae isolated from phlebotomine sandflies in Senegal.</title>
        <authorList>
            <person name="Vasilakis N."/>
            <person name="Widen S."/>
            <person name="Mayer S.V."/>
            <person name="Seymour R."/>
            <person name="Wood T.G."/>
            <person name="Popov V."/>
            <person name="Guzman H."/>
            <person name="Travassos da Rosa A.P."/>
            <person name="Ghedin E."/>
            <person name="Holmes E.C."/>
            <person name="Walker P.J."/>
            <person name="Tesh R.B."/>
        </authorList>
    </citation>
    <scope>NUCLEOTIDE SEQUENCE [LARGE SCALE GENOMIC DNA]</scope>
    <source>
        <strain evidence="2">DakArD 88909</strain>
    </source>
</reference>
<dbReference type="RefSeq" id="YP_009094468.1">
    <property type="nucleotide sequence ID" value="NC_025405.1"/>
</dbReference>
<evidence type="ECO:0000313" key="2">
    <source>
        <dbReference type="EMBL" id="AGO44081.1"/>
    </source>
</evidence>
<accession>R9ZQ01</accession>
<evidence type="ECO:0000313" key="3">
    <source>
        <dbReference type="Proteomes" id="UP000123475"/>
    </source>
</evidence>
<dbReference type="KEGG" id="vg:21011915"/>
<dbReference type="EMBL" id="KC585008">
    <property type="protein sequence ID" value="AGO44081.1"/>
    <property type="molecule type" value="Viral_cRNA"/>
</dbReference>
<dbReference type="Proteomes" id="UP000123475">
    <property type="component" value="Segment"/>
</dbReference>
<name>R9ZQ01_9RHAB</name>
<organism evidence="2 3">
    <name type="scientific">Niakha virus</name>
    <dbReference type="NCBI Taxonomy" id="1348439"/>
    <lineage>
        <taxon>Viruses</taxon>
        <taxon>Riboviria</taxon>
        <taxon>Orthornavirae</taxon>
        <taxon>Negarnaviricota</taxon>
        <taxon>Haploviricotina</taxon>
        <taxon>Monjiviricetes</taxon>
        <taxon>Mononegavirales</taxon>
        <taxon>Rhabdoviridae</taxon>
        <taxon>Alpharhabdovirinae</taxon>
        <taxon>Sripuvirus</taxon>
        <taxon>Sripuvirus niakha</taxon>
    </lineage>
</organism>
<feature type="region of interest" description="Disordered" evidence="1">
    <location>
        <begin position="182"/>
        <end position="201"/>
    </location>
</feature>
<proteinExistence type="predicted"/>